<evidence type="ECO:0000313" key="1">
    <source>
        <dbReference type="EMBL" id="VAW40738.1"/>
    </source>
</evidence>
<dbReference type="GO" id="GO:0004386">
    <property type="term" value="F:helicase activity"/>
    <property type="evidence" value="ECO:0007669"/>
    <property type="project" value="UniProtKB-KW"/>
</dbReference>
<proteinExistence type="predicted"/>
<keyword evidence="1" id="KW-0067">ATP-binding</keyword>
<protein>
    <submittedName>
        <fullName evidence="1">Superfamily II DNA and RNA helicase</fullName>
    </submittedName>
</protein>
<dbReference type="AlphaFoldDB" id="A0A3B0VAM6"/>
<feature type="non-terminal residue" evidence="1">
    <location>
        <position position="1"/>
    </location>
</feature>
<sequence length="155" mass="18036">HYENFRPYHESFYRFVEPTSVTPYTFQARCRALHAALVIAARHSCPDLSANNSAINFTTNAPRIQQIIETLKRRCTKADNRRSAGTREDIDQLVRQWQEIAEECRAQGNMLCYHAPDNDKSNQRLLYNYGDKIKGEWQTLQSMRNVENTALLKTL</sequence>
<dbReference type="EMBL" id="UOEX01000351">
    <property type="protein sequence ID" value="VAW40738.1"/>
    <property type="molecule type" value="Genomic_DNA"/>
</dbReference>
<keyword evidence="1" id="KW-0547">Nucleotide-binding</keyword>
<keyword evidence="1" id="KW-0347">Helicase</keyword>
<organism evidence="1">
    <name type="scientific">hydrothermal vent metagenome</name>
    <dbReference type="NCBI Taxonomy" id="652676"/>
    <lineage>
        <taxon>unclassified sequences</taxon>
        <taxon>metagenomes</taxon>
        <taxon>ecological metagenomes</taxon>
    </lineage>
</organism>
<keyword evidence="1" id="KW-0378">Hydrolase</keyword>
<accession>A0A3B0VAM6</accession>
<gene>
    <name evidence="1" type="ORF">MNBD_DELTA03-827</name>
</gene>
<reference evidence="1" key="1">
    <citation type="submission" date="2018-06" db="EMBL/GenBank/DDBJ databases">
        <authorList>
            <person name="Zhirakovskaya E."/>
        </authorList>
    </citation>
    <scope>NUCLEOTIDE SEQUENCE</scope>
</reference>
<name>A0A3B0VAM6_9ZZZZ</name>